<dbReference type="PANTHER" id="PTHR17224:SF1">
    <property type="entry name" value="PEPTIDYL-TRNA HYDROLASE"/>
    <property type="match status" value="1"/>
</dbReference>
<dbReference type="HAMAP" id="MF_00083">
    <property type="entry name" value="Pept_tRNA_hydro_bact"/>
    <property type="match status" value="1"/>
</dbReference>
<evidence type="ECO:0000313" key="7">
    <source>
        <dbReference type="EMBL" id="GAX82626.1"/>
    </source>
</evidence>
<evidence type="ECO:0000256" key="5">
    <source>
        <dbReference type="ARBA" id="ARBA00038063"/>
    </source>
</evidence>
<dbReference type="Pfam" id="PF01195">
    <property type="entry name" value="Pept_tRNA_hydro"/>
    <property type="match status" value="1"/>
</dbReference>
<evidence type="ECO:0000256" key="6">
    <source>
        <dbReference type="RuleBase" id="RU004320"/>
    </source>
</evidence>
<keyword evidence="8" id="KW-1185">Reference proteome</keyword>
<dbReference type="Proteomes" id="UP000232323">
    <property type="component" value="Unassembled WGS sequence"/>
</dbReference>
<dbReference type="CDD" id="cd00462">
    <property type="entry name" value="PTH"/>
    <property type="match status" value="1"/>
</dbReference>
<dbReference type="SUPFAM" id="SSF53178">
    <property type="entry name" value="Peptidyl-tRNA hydrolase-like"/>
    <property type="match status" value="1"/>
</dbReference>
<organism evidence="7 8">
    <name type="scientific">Chlamydomonas eustigma</name>
    <dbReference type="NCBI Taxonomy" id="1157962"/>
    <lineage>
        <taxon>Eukaryota</taxon>
        <taxon>Viridiplantae</taxon>
        <taxon>Chlorophyta</taxon>
        <taxon>core chlorophytes</taxon>
        <taxon>Chlorophyceae</taxon>
        <taxon>CS clade</taxon>
        <taxon>Chlamydomonadales</taxon>
        <taxon>Chlamydomonadaceae</taxon>
        <taxon>Chlamydomonas</taxon>
    </lineage>
</organism>
<evidence type="ECO:0000256" key="1">
    <source>
        <dbReference type="ARBA" id="ARBA00013260"/>
    </source>
</evidence>
<dbReference type="InterPro" id="IPR001328">
    <property type="entry name" value="Pept_tRNA_hydro"/>
</dbReference>
<dbReference type="PROSITE" id="PS01196">
    <property type="entry name" value="PEPT_TRNA_HYDROL_2"/>
    <property type="match status" value="1"/>
</dbReference>
<reference evidence="7 8" key="1">
    <citation type="submission" date="2017-08" db="EMBL/GenBank/DDBJ databases">
        <title>Acidophilic green algal genome provides insights into adaptation to an acidic environment.</title>
        <authorList>
            <person name="Hirooka S."/>
            <person name="Hirose Y."/>
            <person name="Kanesaki Y."/>
            <person name="Higuchi S."/>
            <person name="Fujiwara T."/>
            <person name="Onuma R."/>
            <person name="Era A."/>
            <person name="Ohbayashi R."/>
            <person name="Uzuka A."/>
            <person name="Nozaki H."/>
            <person name="Yoshikawa H."/>
            <person name="Miyagishima S.Y."/>
        </authorList>
    </citation>
    <scope>NUCLEOTIDE SEQUENCE [LARGE SCALE GENOMIC DNA]</scope>
    <source>
        <strain evidence="7 8">NIES-2499</strain>
    </source>
</reference>
<dbReference type="EMBL" id="BEGY01000083">
    <property type="protein sequence ID" value="GAX82626.1"/>
    <property type="molecule type" value="Genomic_DNA"/>
</dbReference>
<dbReference type="InterPro" id="IPR018171">
    <property type="entry name" value="Pept_tRNA_hydro_CS"/>
</dbReference>
<protein>
    <recommendedName>
        <fullName evidence="1">peptidyl-tRNA hydrolase</fullName>
        <ecNumber evidence="1">3.1.1.29</ecNumber>
    </recommendedName>
</protein>
<keyword evidence="3" id="KW-0378">Hydrolase</keyword>
<dbReference type="Gene3D" id="3.40.50.1470">
    <property type="entry name" value="Peptidyl-tRNA hydrolase"/>
    <property type="match status" value="1"/>
</dbReference>
<accession>A0A250XHZ9</accession>
<dbReference type="InterPro" id="IPR036416">
    <property type="entry name" value="Pept_tRNA_hydro_sf"/>
</dbReference>
<dbReference type="STRING" id="1157962.A0A250XHZ9"/>
<evidence type="ECO:0000256" key="3">
    <source>
        <dbReference type="ARBA" id="ARBA00022801"/>
    </source>
</evidence>
<dbReference type="EC" id="3.1.1.29" evidence="1"/>
<keyword evidence="4" id="KW-0694">RNA-binding</keyword>
<dbReference type="GO" id="GO:0000049">
    <property type="term" value="F:tRNA binding"/>
    <property type="evidence" value="ECO:0007669"/>
    <property type="project" value="UniProtKB-KW"/>
</dbReference>
<dbReference type="GO" id="GO:0004045">
    <property type="term" value="F:peptidyl-tRNA hydrolase activity"/>
    <property type="evidence" value="ECO:0007669"/>
    <property type="project" value="UniProtKB-EC"/>
</dbReference>
<dbReference type="FunFam" id="3.40.50.1470:FF:000001">
    <property type="entry name" value="Peptidyl-tRNA hydrolase"/>
    <property type="match status" value="1"/>
</dbReference>
<proteinExistence type="inferred from homology"/>
<dbReference type="PROSITE" id="PS01195">
    <property type="entry name" value="PEPT_TRNA_HYDROL_1"/>
    <property type="match status" value="1"/>
</dbReference>
<evidence type="ECO:0000313" key="8">
    <source>
        <dbReference type="Proteomes" id="UP000232323"/>
    </source>
</evidence>
<name>A0A250XHZ9_9CHLO</name>
<gene>
    <name evidence="7" type="ORF">CEUSTIGMA_g10052.t1</name>
</gene>
<dbReference type="PANTHER" id="PTHR17224">
    <property type="entry name" value="PEPTIDYL-TRNA HYDROLASE"/>
    <property type="match status" value="1"/>
</dbReference>
<dbReference type="NCBIfam" id="TIGR00447">
    <property type="entry name" value="pth"/>
    <property type="match status" value="1"/>
</dbReference>
<dbReference type="OrthoDB" id="1711136at2759"/>
<evidence type="ECO:0000256" key="2">
    <source>
        <dbReference type="ARBA" id="ARBA00022555"/>
    </source>
</evidence>
<dbReference type="AlphaFoldDB" id="A0A250XHZ9"/>
<evidence type="ECO:0000256" key="4">
    <source>
        <dbReference type="ARBA" id="ARBA00022884"/>
    </source>
</evidence>
<comment type="similarity">
    <text evidence="5 6">Belongs to the PTH family.</text>
</comment>
<keyword evidence="2" id="KW-0820">tRNA-binding</keyword>
<comment type="caution">
    <text evidence="7">The sequence shown here is derived from an EMBL/GenBank/DDBJ whole genome shotgun (WGS) entry which is preliminary data.</text>
</comment>
<sequence>MYSQLHRCNRTHHSFFTAHAVAVPTLITLERRAVAMKRQKFIPSIESCAKRQKLEPCCTSLPMLLKEAGLAQSQLVCRGYSRGPASSPSTSGRTSVAAPIAQASESKEGLWMIVGLGNPGSNYERTRHNVGFMVIDELARTESIDCRKLEKSAAVGRGEIGGRQVLLVKPVTFMNNSGESVSALARFYKVPPSRILVVSDDLDQPTASIKLKQRGGHGGHNGLRSIIERMSNSQDFPRLKIGIGRPAGELPVASYVLQDFNKKEREVIDVAVAQSADIVRSVLVLGLEKALSGVRA</sequence>